<organism evidence="1 2">
    <name type="scientific">Chitinophaga sancti</name>
    <dbReference type="NCBI Taxonomy" id="1004"/>
    <lineage>
        <taxon>Bacteria</taxon>
        <taxon>Pseudomonadati</taxon>
        <taxon>Bacteroidota</taxon>
        <taxon>Chitinophagia</taxon>
        <taxon>Chitinophagales</taxon>
        <taxon>Chitinophagaceae</taxon>
        <taxon>Chitinophaga</taxon>
    </lineage>
</organism>
<proteinExistence type="predicted"/>
<sequence>MKFVLSSLMERKSFIRRFLKKALIILASFILLVMATAWYLAHRWDKQIRIQLKSYVLDMSDSLYNLQYDKMHLNFITGSLSLEKVSLVKDSAVYVHLQEQHRAPRFIYTFSADEVSLKYFKVWRYFHKKQLSAASLILRNPSFVLELNTQNIDTTKPRNAYQNISKKISSIHLGNLLLDNTNLKYTYIKKDSSLIYTQLNELSVQVKDFLIDSVALQDPTRFLYARNYIIDLKNYQYRTPDSLYWMHVRDVHYSAEDRSIKIGQFQVAPRYNREQFDIKSVYQRDRFDVHLNNIDITNLEPRLLLEDQIFQAGKVVINSGDLDIYHNRNLPPSPGNKLGKFPNQILLKVALPINIDTIIGKKTDIVYTEINPKSQEAGKLSFKQVHGLFRNVTNIDTVIARKPMLTIDLDAVLMKSGKLKAHFGFGLKNNNGAFSVTGQVKDMEGRELNPVLKPLGMVEVKSCKINDLSFSMNGNEQGTSGEVKFLYSDLKISILKKEEGSHEFKKKGLISFIANMLVIKDANPAKGETRIAHPRYTRDPNKSFFNLVWKTIFTGIKETILGKNSPI</sequence>
<dbReference type="Proteomes" id="UP000183788">
    <property type="component" value="Unassembled WGS sequence"/>
</dbReference>
<evidence type="ECO:0000313" key="1">
    <source>
        <dbReference type="EMBL" id="SFW38202.1"/>
    </source>
</evidence>
<accession>A0A1K1NRQ7</accession>
<gene>
    <name evidence="1" type="ORF">SAMN05661012_01442</name>
</gene>
<name>A0A1K1NRQ7_9BACT</name>
<dbReference type="AlphaFoldDB" id="A0A1K1NRQ7"/>
<reference evidence="1 2" key="1">
    <citation type="submission" date="2016-11" db="EMBL/GenBank/DDBJ databases">
        <authorList>
            <person name="Jaros S."/>
            <person name="Januszkiewicz K."/>
            <person name="Wedrychowicz H."/>
        </authorList>
    </citation>
    <scope>NUCLEOTIDE SEQUENCE [LARGE SCALE GENOMIC DNA]</scope>
    <source>
        <strain evidence="1 2">DSM 784</strain>
    </source>
</reference>
<evidence type="ECO:0000313" key="2">
    <source>
        <dbReference type="Proteomes" id="UP000183788"/>
    </source>
</evidence>
<evidence type="ECO:0008006" key="3">
    <source>
        <dbReference type="Google" id="ProtNLM"/>
    </source>
</evidence>
<dbReference type="EMBL" id="FPIZ01000004">
    <property type="protein sequence ID" value="SFW38202.1"/>
    <property type="molecule type" value="Genomic_DNA"/>
</dbReference>
<dbReference type="STRING" id="1004.SAMN05661012_01442"/>
<protein>
    <recommendedName>
        <fullName evidence="3">DUF748 domain-containing protein</fullName>
    </recommendedName>
</protein>